<accession>A0A0F9M8S9</accession>
<protein>
    <submittedName>
        <fullName evidence="1">Uncharacterized protein</fullName>
    </submittedName>
</protein>
<dbReference type="AlphaFoldDB" id="A0A0F9M8S9"/>
<proteinExistence type="predicted"/>
<reference evidence="1" key="1">
    <citation type="journal article" date="2015" name="Nature">
        <title>Complex archaea that bridge the gap between prokaryotes and eukaryotes.</title>
        <authorList>
            <person name="Spang A."/>
            <person name="Saw J.H."/>
            <person name="Jorgensen S.L."/>
            <person name="Zaremba-Niedzwiedzka K."/>
            <person name="Martijn J."/>
            <person name="Lind A.E."/>
            <person name="van Eijk R."/>
            <person name="Schleper C."/>
            <person name="Guy L."/>
            <person name="Ettema T.J."/>
        </authorList>
    </citation>
    <scope>NUCLEOTIDE SEQUENCE</scope>
</reference>
<comment type="caution">
    <text evidence="1">The sequence shown here is derived from an EMBL/GenBank/DDBJ whole genome shotgun (WGS) entry which is preliminary data.</text>
</comment>
<gene>
    <name evidence="1" type="ORF">LCGC14_1103930</name>
</gene>
<dbReference type="EMBL" id="LAZR01004993">
    <property type="protein sequence ID" value="KKN03820.1"/>
    <property type="molecule type" value="Genomic_DNA"/>
</dbReference>
<sequence>MIALRTGLTAEAETDMEDDSWVGGVRLCGQDNAGHALALRLDTDELAELTVIAENGLAAFLRQRRVPGV</sequence>
<name>A0A0F9M8S9_9ZZZZ</name>
<organism evidence="1">
    <name type="scientific">marine sediment metagenome</name>
    <dbReference type="NCBI Taxonomy" id="412755"/>
    <lineage>
        <taxon>unclassified sequences</taxon>
        <taxon>metagenomes</taxon>
        <taxon>ecological metagenomes</taxon>
    </lineage>
</organism>
<evidence type="ECO:0000313" key="1">
    <source>
        <dbReference type="EMBL" id="KKN03820.1"/>
    </source>
</evidence>